<dbReference type="AlphaFoldDB" id="M3YTT3"/>
<dbReference type="InParanoid" id="M3YTT3"/>
<proteinExistence type="predicted"/>
<feature type="compositionally biased region" description="Gly residues" evidence="1">
    <location>
        <begin position="10"/>
        <end position="20"/>
    </location>
</feature>
<feature type="compositionally biased region" description="Low complexity" evidence="1">
    <location>
        <begin position="76"/>
        <end position="87"/>
    </location>
</feature>
<dbReference type="HOGENOM" id="CLU_1958874_0_0_1"/>
<sequence length="128" mass="13052">MPYGRKGRGLEGGSVGGGPADAGQACAPRTLRLALLVCPQSPPARTRTRCGPARAASLAACLPCASAPPLRSRLRCAPAAPSRSPCADTWPPPPSAQSPRGPEPQRGRPNAQSQVAQVALDRQTGVSP</sequence>
<protein>
    <submittedName>
        <fullName evidence="2">Uncharacterized protein</fullName>
    </submittedName>
</protein>
<feature type="region of interest" description="Disordered" evidence="1">
    <location>
        <begin position="76"/>
        <end position="128"/>
    </location>
</feature>
<dbReference type="Ensembl" id="ENSMPUT00000014978.1">
    <property type="protein sequence ID" value="ENSMPUP00000014743.1"/>
    <property type="gene ID" value="ENSMPUG00000014854.1"/>
</dbReference>
<organism evidence="2">
    <name type="scientific">Mustela putorius furo</name>
    <name type="common">European domestic ferret</name>
    <name type="synonym">Mustela furo</name>
    <dbReference type="NCBI Taxonomy" id="9669"/>
    <lineage>
        <taxon>Eukaryota</taxon>
        <taxon>Metazoa</taxon>
        <taxon>Chordata</taxon>
        <taxon>Craniata</taxon>
        <taxon>Vertebrata</taxon>
        <taxon>Euteleostomi</taxon>
        <taxon>Mammalia</taxon>
        <taxon>Eutheria</taxon>
        <taxon>Laurasiatheria</taxon>
        <taxon>Carnivora</taxon>
        <taxon>Caniformia</taxon>
        <taxon>Musteloidea</taxon>
        <taxon>Mustelidae</taxon>
        <taxon>Mustelinae</taxon>
        <taxon>Mustela</taxon>
    </lineage>
</organism>
<evidence type="ECO:0000313" key="2">
    <source>
        <dbReference type="Ensembl" id="ENSMPUP00000014743.1"/>
    </source>
</evidence>
<name>M3YTT3_MUSPF</name>
<dbReference type="EMBL" id="AEYP01110664">
    <property type="status" value="NOT_ANNOTATED_CDS"/>
    <property type="molecule type" value="Genomic_DNA"/>
</dbReference>
<reference evidence="2" key="1">
    <citation type="submission" date="2024-06" db="UniProtKB">
        <authorList>
            <consortium name="Ensembl"/>
        </authorList>
    </citation>
    <scope>IDENTIFICATION</scope>
</reference>
<evidence type="ECO:0000256" key="1">
    <source>
        <dbReference type="SAM" id="MobiDB-lite"/>
    </source>
</evidence>
<accession>M3YTT3</accession>
<feature type="region of interest" description="Disordered" evidence="1">
    <location>
        <begin position="1"/>
        <end position="24"/>
    </location>
</feature>